<dbReference type="AlphaFoldDB" id="B0P6T8"/>
<dbReference type="EMBL" id="ABGD02000005">
    <property type="protein sequence ID" value="EDS12914.1"/>
    <property type="molecule type" value="Genomic_DNA"/>
</dbReference>
<name>B0P6T8_9FIRM</name>
<reference evidence="1" key="1">
    <citation type="submission" date="2007-11" db="EMBL/GenBank/DDBJ databases">
        <authorList>
            <person name="Fulton L."/>
            <person name="Clifton S."/>
            <person name="Fulton B."/>
            <person name="Xu J."/>
            <person name="Minx P."/>
            <person name="Pepin K.H."/>
            <person name="Johnson M."/>
            <person name="Thiruvilangam P."/>
            <person name="Bhonagiri V."/>
            <person name="Nash W.E."/>
            <person name="Mardis E.R."/>
            <person name="Wilson R.K."/>
        </authorList>
    </citation>
    <scope>NUCLEOTIDE SEQUENCE [LARGE SCALE GENOMIC DNA]</scope>
    <source>
        <strain evidence="1">DSM 17241</strain>
    </source>
</reference>
<protein>
    <submittedName>
        <fullName evidence="1">Uncharacterized protein</fullName>
    </submittedName>
</protein>
<sequence length="100" mass="11213">MDRSDMAASPFIRLIIMKQISAYSAQLGQLGAHRFNTPLKRKRFLSTRRFKKRAQLCETPGKGVGCCAVFLGPLGKIHKIPLCMLGQLLLFWAKPLLSPK</sequence>
<dbReference type="HOGENOM" id="CLU_2299816_0_0_9"/>
<evidence type="ECO:0000313" key="2">
    <source>
        <dbReference type="Proteomes" id="UP000003803"/>
    </source>
</evidence>
<reference evidence="1" key="2">
    <citation type="submission" date="2013-09" db="EMBL/GenBank/DDBJ databases">
        <title>Draft genome sequence of Anaerotruncus colihominis(DSM 17241).</title>
        <authorList>
            <person name="Sudarsanam P."/>
            <person name="Ley R."/>
            <person name="Guruge J."/>
            <person name="Turnbaugh P.J."/>
            <person name="Mahowald M."/>
            <person name="Liep D."/>
            <person name="Gordon J."/>
        </authorList>
    </citation>
    <scope>NUCLEOTIDE SEQUENCE</scope>
    <source>
        <strain evidence="1">DSM 17241</strain>
    </source>
</reference>
<comment type="caution">
    <text evidence="1">The sequence shown here is derived from an EMBL/GenBank/DDBJ whole genome shotgun (WGS) entry which is preliminary data.</text>
</comment>
<evidence type="ECO:0000313" key="1">
    <source>
        <dbReference type="EMBL" id="EDS12914.1"/>
    </source>
</evidence>
<organism evidence="1 2">
    <name type="scientific">Anaerotruncus colihominis DSM 17241</name>
    <dbReference type="NCBI Taxonomy" id="445972"/>
    <lineage>
        <taxon>Bacteria</taxon>
        <taxon>Bacillati</taxon>
        <taxon>Bacillota</taxon>
        <taxon>Clostridia</taxon>
        <taxon>Eubacteriales</taxon>
        <taxon>Oscillospiraceae</taxon>
        <taxon>Anaerotruncus</taxon>
    </lineage>
</organism>
<gene>
    <name evidence="1" type="ORF">ANACOL_00467</name>
</gene>
<proteinExistence type="predicted"/>
<dbReference type="Proteomes" id="UP000003803">
    <property type="component" value="Unassembled WGS sequence"/>
</dbReference>
<accession>B0P6T8</accession>
<keyword evidence="2" id="KW-1185">Reference proteome</keyword>